<evidence type="ECO:0000256" key="1">
    <source>
        <dbReference type="ARBA" id="ARBA00022801"/>
    </source>
</evidence>
<dbReference type="Gene3D" id="3.40.50.1820">
    <property type="entry name" value="alpha/beta hydrolase"/>
    <property type="match status" value="1"/>
</dbReference>
<keyword evidence="4" id="KW-1185">Reference proteome</keyword>
<organism evidence="3 4">
    <name type="scientific">Chryseobacterium scophthalmum</name>
    <dbReference type="NCBI Taxonomy" id="59733"/>
    <lineage>
        <taxon>Bacteria</taxon>
        <taxon>Pseudomonadati</taxon>
        <taxon>Bacteroidota</taxon>
        <taxon>Flavobacteriia</taxon>
        <taxon>Flavobacteriales</taxon>
        <taxon>Weeksellaceae</taxon>
        <taxon>Chryseobacterium group</taxon>
        <taxon>Chryseobacterium</taxon>
    </lineage>
</organism>
<dbReference type="InterPro" id="IPR001375">
    <property type="entry name" value="Peptidase_S9_cat"/>
</dbReference>
<keyword evidence="3" id="KW-0645">Protease</keyword>
<gene>
    <name evidence="3" type="ORF">SAMN05421769_3651</name>
</gene>
<evidence type="ECO:0000259" key="2">
    <source>
        <dbReference type="Pfam" id="PF00326"/>
    </source>
</evidence>
<sequence>MKTIRKIGLLIVFTFLLLPLQFNGQHDDLKKLEALAEKAEVPDFLKMSEDGEWVSWLMKYESKSPMYILQNVHDKTQKFERKSIRTSFFMGSEKFAFLSGDRLELISLATQTIETKNHIKTIDQMKPQSLFLIHYDEHQNNRLEIYGKNGKQLQSIDQVVRFLKVDNELILWTKNDSKAQEIKVWKIEGSNKKLIASTSEEVLKVWKGTATEGGYTVFGKDKHEYTLKHYVDGLPIPRNLDLMRSKNYHYVNLDYSSDPDALFIKLIRKIPKEKKMIEFWYGVEKDLTHHIKDMQVEEKFLWYPKTGKVIPMDSIFHTEIAIGNSGDFLKIKKDHSFVDKKDDFFMPKRDSLFVWNSRSNEHRFFCVIDERLYVSPDRKWILTADNDGWNLLNTITLKTKKQLSDREASPYFKGTELITWVKGNKVWEQNILNGKLVRKVNLDGDHVEIINSQHQKITEGLPREIISVPENNYLFRLSKGDLLKSYVEWDHRTIKKIIAETTDKIRNLIFTDNHSNFVWTKENYNEAPSIVFKQKGKKHHVVFTSNVHDKTAEKIRKIQLHYKGATQETLTATLFLPHDYNSGKKYPVVLNIYEKQQKGMSAFLLPTFKNGRGFNVRLLLESGYMVLIPDITYGDKGSGLSALESIHNVLDELVKIEQVDARRIALTGQSFGGYQTNFVATHSDRFATFISGASVSDVIHTPFSFNYDFGSPDYWRYEYGQMRMGGSFVENKQKYMDNNPLYFASEVKAPILLWTGEKDSNVDREETRSLFVALRKYRKPVIALFYQDEGHSLSGRAEQKDLSVRMLEWLDYFLKDKRDVEWIDKQMKGAL</sequence>
<dbReference type="Proteomes" id="UP000184782">
    <property type="component" value="Unassembled WGS sequence"/>
</dbReference>
<evidence type="ECO:0000313" key="4">
    <source>
        <dbReference type="Proteomes" id="UP000184782"/>
    </source>
</evidence>
<evidence type="ECO:0000313" key="3">
    <source>
        <dbReference type="EMBL" id="SIO33890.1"/>
    </source>
</evidence>
<dbReference type="InterPro" id="IPR011048">
    <property type="entry name" value="Haem_d1_sf"/>
</dbReference>
<dbReference type="Pfam" id="PF00326">
    <property type="entry name" value="Peptidase_S9"/>
    <property type="match status" value="1"/>
</dbReference>
<dbReference type="STRING" id="59733.SAMN05421769_3651"/>
<keyword evidence="3" id="KW-0031">Aminopeptidase</keyword>
<dbReference type="PANTHER" id="PTHR42776">
    <property type="entry name" value="SERINE PEPTIDASE S9 FAMILY MEMBER"/>
    <property type="match status" value="1"/>
</dbReference>
<keyword evidence="1" id="KW-0378">Hydrolase</keyword>
<dbReference type="PANTHER" id="PTHR42776:SF28">
    <property type="entry name" value="GLUTAMYL ENDOPEPTIDASE, CHLOROPLASTIC-RELATED"/>
    <property type="match status" value="1"/>
</dbReference>
<dbReference type="InterPro" id="IPR029058">
    <property type="entry name" value="AB_hydrolase_fold"/>
</dbReference>
<dbReference type="GO" id="GO:0004177">
    <property type="term" value="F:aminopeptidase activity"/>
    <property type="evidence" value="ECO:0007669"/>
    <property type="project" value="UniProtKB-KW"/>
</dbReference>
<reference evidence="4" key="1">
    <citation type="submission" date="2016-12" db="EMBL/GenBank/DDBJ databases">
        <authorList>
            <person name="Varghese N."/>
            <person name="Submissions S."/>
        </authorList>
    </citation>
    <scope>NUCLEOTIDE SEQUENCE [LARGE SCALE GENOMIC DNA]</scope>
    <source>
        <strain evidence="4">DSM 16779</strain>
    </source>
</reference>
<feature type="domain" description="Peptidase S9 prolyl oligopeptidase catalytic" evidence="2">
    <location>
        <begin position="643"/>
        <end position="815"/>
    </location>
</feature>
<dbReference type="EMBL" id="FSRQ01000004">
    <property type="protein sequence ID" value="SIO33890.1"/>
    <property type="molecule type" value="Genomic_DNA"/>
</dbReference>
<proteinExistence type="predicted"/>
<dbReference type="GO" id="GO:0006508">
    <property type="term" value="P:proteolysis"/>
    <property type="evidence" value="ECO:0007669"/>
    <property type="project" value="InterPro"/>
</dbReference>
<dbReference type="AlphaFoldDB" id="A0A1N6IPF0"/>
<protein>
    <submittedName>
        <fullName evidence="3">Dipeptidyl aminopeptidase/acylaminoacyl peptidase</fullName>
    </submittedName>
</protein>
<dbReference type="SUPFAM" id="SSF51004">
    <property type="entry name" value="C-terminal (heme d1) domain of cytochrome cd1-nitrite reductase"/>
    <property type="match status" value="1"/>
</dbReference>
<accession>A0A1N6IPF0</accession>
<dbReference type="SUPFAM" id="SSF53474">
    <property type="entry name" value="alpha/beta-Hydrolases"/>
    <property type="match status" value="1"/>
</dbReference>
<name>A0A1N6IPF0_9FLAO</name>
<dbReference type="GO" id="GO:0004252">
    <property type="term" value="F:serine-type endopeptidase activity"/>
    <property type="evidence" value="ECO:0007669"/>
    <property type="project" value="TreeGrafter"/>
</dbReference>